<dbReference type="SUPFAM" id="SSF54506">
    <property type="entry name" value="Diaminopimelate epimerase-like"/>
    <property type="match status" value="2"/>
</dbReference>
<dbReference type="PANTHER" id="PTHR43709:SF3">
    <property type="entry name" value="ISOMERASE YBHH-RELATED"/>
    <property type="match status" value="1"/>
</dbReference>
<dbReference type="Gene3D" id="3.10.310.10">
    <property type="entry name" value="Diaminopimelate Epimerase, Chain A, domain 1"/>
    <property type="match status" value="2"/>
</dbReference>
<protein>
    <recommendedName>
        <fullName evidence="5">3-methylitaconate isomerase</fullName>
    </recommendedName>
</protein>
<dbReference type="RefSeq" id="WP_254165504.1">
    <property type="nucleotide sequence ID" value="NZ_JANAFB010000008.1"/>
</dbReference>
<dbReference type="AlphaFoldDB" id="A0A9X2KKS0"/>
<evidence type="ECO:0000256" key="2">
    <source>
        <dbReference type="ARBA" id="ARBA00023235"/>
    </source>
</evidence>
<comment type="caution">
    <text evidence="3">The sequence shown here is derived from an EMBL/GenBank/DDBJ whole genome shotgun (WGS) entry which is preliminary data.</text>
</comment>
<dbReference type="Pfam" id="PF04303">
    <property type="entry name" value="PrpF"/>
    <property type="match status" value="1"/>
</dbReference>
<organism evidence="3 4">
    <name type="scientific">Rothia santali</name>
    <dbReference type="NCBI Taxonomy" id="2949643"/>
    <lineage>
        <taxon>Bacteria</taxon>
        <taxon>Bacillati</taxon>
        <taxon>Actinomycetota</taxon>
        <taxon>Actinomycetes</taxon>
        <taxon>Micrococcales</taxon>
        <taxon>Micrococcaceae</taxon>
        <taxon>Rothia</taxon>
    </lineage>
</organism>
<sequence length="366" mass="36961">MTYEIPVSVVRGGTSRGVFLRISDLPRDAQARDRLCIGLIGGPDPLAVDGLGGGASSNSKVMAVGRTEDLVGLPWQEACPADVDLVTVFAQPAVASASVDWNGNCGNLSAAVSAYALDAGLLERGGERVSARVWNANTGAVFLVEHPLEDGRLPRTGDYLMSGAGGPGPRVDLKFLEPGGEKTGSVFPEGRVSQLGGGVRATLVDVSNPLVVLDAAEAGVDPALHPSELNADAELLARIEALRREAGERMGVAGSAAVPRVACVAPGTGGADLDVRVTSMGVFHHAVPVTVALALGSAAALGGTVLDAVLPVAAPGEVTIRHPKGTVTVTAETRGEDGLATAGLARTARIILTGTACLPTQAAGAV</sequence>
<keyword evidence="2" id="KW-0413">Isomerase</keyword>
<evidence type="ECO:0000313" key="4">
    <source>
        <dbReference type="Proteomes" id="UP001139502"/>
    </source>
</evidence>
<evidence type="ECO:0008006" key="5">
    <source>
        <dbReference type="Google" id="ProtNLM"/>
    </source>
</evidence>
<gene>
    <name evidence="3" type="ORF">NBM05_04785</name>
</gene>
<dbReference type="GO" id="GO:0016853">
    <property type="term" value="F:isomerase activity"/>
    <property type="evidence" value="ECO:0007669"/>
    <property type="project" value="UniProtKB-KW"/>
</dbReference>
<comment type="similarity">
    <text evidence="1">Belongs to the PrpF family.</text>
</comment>
<dbReference type="InterPro" id="IPR007400">
    <property type="entry name" value="PrpF-like"/>
</dbReference>
<dbReference type="PANTHER" id="PTHR43709">
    <property type="entry name" value="ACONITATE ISOMERASE-RELATED"/>
    <property type="match status" value="1"/>
</dbReference>
<proteinExistence type="inferred from homology"/>
<evidence type="ECO:0000256" key="1">
    <source>
        <dbReference type="ARBA" id="ARBA00007673"/>
    </source>
</evidence>
<dbReference type="Proteomes" id="UP001139502">
    <property type="component" value="Unassembled WGS sequence"/>
</dbReference>
<name>A0A9X2KKS0_9MICC</name>
<keyword evidence="4" id="KW-1185">Reference proteome</keyword>
<evidence type="ECO:0000313" key="3">
    <source>
        <dbReference type="EMBL" id="MCP3425351.1"/>
    </source>
</evidence>
<accession>A0A9X2KKS0</accession>
<dbReference type="EMBL" id="JANAFB010000008">
    <property type="protein sequence ID" value="MCP3425351.1"/>
    <property type="molecule type" value="Genomic_DNA"/>
</dbReference>
<reference evidence="3" key="1">
    <citation type="submission" date="2022-06" db="EMBL/GenBank/DDBJ databases">
        <title>Rothia sp. isolated from sandalwood seedling.</title>
        <authorList>
            <person name="Tuikhar N."/>
            <person name="Kirdat K."/>
            <person name="Thorat V."/>
            <person name="Swetha P."/>
            <person name="Padma S."/>
            <person name="Sundararaj R."/>
            <person name="Yadav A."/>
        </authorList>
    </citation>
    <scope>NUCLEOTIDE SEQUENCE</scope>
    <source>
        <strain evidence="3">AR01</strain>
    </source>
</reference>